<dbReference type="Proteomes" id="UP000308768">
    <property type="component" value="Unassembled WGS sequence"/>
</dbReference>
<dbReference type="GO" id="GO:0010629">
    <property type="term" value="P:negative regulation of gene expression"/>
    <property type="evidence" value="ECO:0007669"/>
    <property type="project" value="UniProtKB-ARBA"/>
</dbReference>
<dbReference type="FunFam" id="3.30.70.330:FF:000397">
    <property type="entry name" value="RNA binding protein Nrd1"/>
    <property type="match status" value="1"/>
</dbReference>
<dbReference type="GO" id="GO:0003723">
    <property type="term" value="F:RNA binding"/>
    <property type="evidence" value="ECO:0007669"/>
    <property type="project" value="UniProtKB-UniRule"/>
</dbReference>
<evidence type="ECO:0000256" key="1">
    <source>
        <dbReference type="ARBA" id="ARBA00004123"/>
    </source>
</evidence>
<dbReference type="InterPro" id="IPR006569">
    <property type="entry name" value="CID_dom"/>
</dbReference>
<dbReference type="InterPro" id="IPR012677">
    <property type="entry name" value="Nucleotide-bd_a/b_plait_sf"/>
</dbReference>
<dbReference type="GO" id="GO:0005634">
    <property type="term" value="C:nucleus"/>
    <property type="evidence" value="ECO:0007669"/>
    <property type="project" value="UniProtKB-SubCell"/>
</dbReference>
<feature type="compositionally biased region" description="Gly residues" evidence="6">
    <location>
        <begin position="538"/>
        <end position="551"/>
    </location>
</feature>
<evidence type="ECO:0000313" key="9">
    <source>
        <dbReference type="EMBL" id="TKA66776.1"/>
    </source>
</evidence>
<protein>
    <recommendedName>
        <fullName evidence="11">CID domain-containing protein</fullName>
    </recommendedName>
</protein>
<comment type="subcellular location">
    <subcellularLocation>
        <location evidence="1">Nucleus</location>
    </subcellularLocation>
</comment>
<evidence type="ECO:0000256" key="5">
    <source>
        <dbReference type="PROSITE-ProRule" id="PRU00176"/>
    </source>
</evidence>
<dbReference type="SMART" id="SM00582">
    <property type="entry name" value="RPR"/>
    <property type="match status" value="1"/>
</dbReference>
<reference evidence="9 10" key="1">
    <citation type="submission" date="2017-03" db="EMBL/GenBank/DDBJ databases">
        <title>Genomes of endolithic fungi from Antarctica.</title>
        <authorList>
            <person name="Coleine C."/>
            <person name="Masonjones S."/>
            <person name="Stajich J.E."/>
        </authorList>
    </citation>
    <scope>NUCLEOTIDE SEQUENCE [LARGE SCALE GENOMIC DNA]</scope>
    <source>
        <strain evidence="9 10">CCFEE 5187</strain>
    </source>
</reference>
<evidence type="ECO:0000256" key="3">
    <source>
        <dbReference type="ARBA" id="ARBA00022884"/>
    </source>
</evidence>
<keyword evidence="10" id="KW-1185">Reference proteome</keyword>
<feature type="compositionally biased region" description="Basic and acidic residues" evidence="6">
    <location>
        <begin position="294"/>
        <end position="304"/>
    </location>
</feature>
<evidence type="ECO:0000259" key="7">
    <source>
        <dbReference type="PROSITE" id="PS50102"/>
    </source>
</evidence>
<dbReference type="GO" id="GO:0031124">
    <property type="term" value="P:mRNA 3'-end processing"/>
    <property type="evidence" value="ECO:0007669"/>
    <property type="project" value="UniProtKB-ARBA"/>
</dbReference>
<dbReference type="FunFam" id="1.25.40.90:FF:000026">
    <property type="entry name" value="RNA binding protein Nrd1"/>
    <property type="match status" value="1"/>
</dbReference>
<dbReference type="GO" id="GO:0032991">
    <property type="term" value="C:protein-containing complex"/>
    <property type="evidence" value="ECO:0007669"/>
    <property type="project" value="UniProtKB-ARBA"/>
</dbReference>
<dbReference type="SMART" id="SM00360">
    <property type="entry name" value="RRM"/>
    <property type="match status" value="1"/>
</dbReference>
<dbReference type="InterPro" id="IPR000504">
    <property type="entry name" value="RRM_dom"/>
</dbReference>
<dbReference type="SUPFAM" id="SSF48464">
    <property type="entry name" value="ENTH/VHS domain"/>
    <property type="match status" value="1"/>
</dbReference>
<feature type="compositionally biased region" description="Polar residues" evidence="6">
    <location>
        <begin position="565"/>
        <end position="575"/>
    </location>
</feature>
<name>A0A4U0WVL7_9PEZI</name>
<keyword evidence="2" id="KW-0597">Phosphoprotein</keyword>
<dbReference type="OrthoDB" id="79367at2759"/>
<comment type="caution">
    <text evidence="9">The sequence shown here is derived from an EMBL/GenBank/DDBJ whole genome shotgun (WGS) entry which is preliminary data.</text>
</comment>
<dbReference type="Pfam" id="PF21380">
    <property type="entry name" value="Nrd1-Seb1_dom2"/>
    <property type="match status" value="1"/>
</dbReference>
<evidence type="ECO:0000256" key="4">
    <source>
        <dbReference type="ARBA" id="ARBA00023242"/>
    </source>
</evidence>
<dbReference type="Gene3D" id="3.30.70.330">
    <property type="match status" value="1"/>
</dbReference>
<dbReference type="CDD" id="cd16984">
    <property type="entry name" value="CID_Nrd1_like"/>
    <property type="match status" value="1"/>
</dbReference>
<evidence type="ECO:0000256" key="6">
    <source>
        <dbReference type="SAM" id="MobiDB-lite"/>
    </source>
</evidence>
<dbReference type="AlphaFoldDB" id="A0A4U0WVL7"/>
<dbReference type="Pfam" id="PF00076">
    <property type="entry name" value="RRM_1"/>
    <property type="match status" value="1"/>
</dbReference>
<proteinExistence type="predicted"/>
<dbReference type="EMBL" id="NAJN01000983">
    <property type="protein sequence ID" value="TKA66776.1"/>
    <property type="molecule type" value="Genomic_DNA"/>
</dbReference>
<evidence type="ECO:0000256" key="2">
    <source>
        <dbReference type="ARBA" id="ARBA00022553"/>
    </source>
</evidence>
<dbReference type="GO" id="GO:0031126">
    <property type="term" value="P:sno(s)RNA 3'-end processing"/>
    <property type="evidence" value="ECO:0007669"/>
    <property type="project" value="UniProtKB-ARBA"/>
</dbReference>
<feature type="region of interest" description="Disordered" evidence="6">
    <location>
        <begin position="532"/>
        <end position="575"/>
    </location>
</feature>
<dbReference type="Pfam" id="PF04818">
    <property type="entry name" value="CID"/>
    <property type="match status" value="1"/>
</dbReference>
<evidence type="ECO:0008006" key="11">
    <source>
        <dbReference type="Google" id="ProtNLM"/>
    </source>
</evidence>
<dbReference type="InterPro" id="IPR035979">
    <property type="entry name" value="RBD_domain_sf"/>
</dbReference>
<dbReference type="GO" id="GO:0006369">
    <property type="term" value="P:termination of RNA polymerase II transcription"/>
    <property type="evidence" value="ECO:0007669"/>
    <property type="project" value="UniProtKB-ARBA"/>
</dbReference>
<dbReference type="SUPFAM" id="SSF54928">
    <property type="entry name" value="RNA-binding domain, RBD"/>
    <property type="match status" value="1"/>
</dbReference>
<evidence type="ECO:0000259" key="8">
    <source>
        <dbReference type="PROSITE" id="PS51391"/>
    </source>
</evidence>
<dbReference type="InterPro" id="IPR048892">
    <property type="entry name" value="Nrd1_Seb1_dom2"/>
</dbReference>
<keyword evidence="4" id="KW-0539">Nucleus</keyword>
<sequence>MSTVAELDPLLQSLPLLKPPGVSKGKIAAITTLCIQCVQSDAVVIQKIYTHFKRTPSTHKLGVLYVVDSIIRQWIEKARHAGQDLSSSGTADGTFASGVQKITELMPILVNDTMKNAPEDQKTPSVPTHNSPGLIPELQKSYQTAPQQSPQHNVAPPQGAFQHSVALPANQVQSVPTYVPTYVPPLMPPAGVAVSTRLPNTVGGSLQNSPHVVASPDPLAALGSLIPPEQAGIPYHQWGEVLKALGPPQLVIAAPQAPVEPGRSEPQAAGVAPPDHGVYSGVQSEQQRQRGRSRSPDSRRDRHAPATNRRPSPVYGEYKAPSGGGNNQTDSPDRDGRGRGAGRGPTNEYRQRSPLNRQFSPAIPPGTVSKWTDYDPSLLPNSIRVLSRTLFVGGANGTEAELRQILSRFGLVQTCIVNRDKRHAFVKMVCRDDAVAAKAGMEGLKDPDMLNKARQVKWGVGYGPRECCDYNTGISVIPVDALTQADIKWMHSAPYGGCGEDKKLEPGLVVEEPDIEIGHGVSSKAISRRVNQFDNPGKRGGFRGGRGGIDGGSRFRQPEPRNHSPRPNVNTQNTLGVPPPVPGFGFQFDLGNGRPTYG</sequence>
<feature type="region of interest" description="Disordered" evidence="6">
    <location>
        <begin position="115"/>
        <end position="136"/>
    </location>
</feature>
<organism evidence="9 10">
    <name type="scientific">Cryomyces minteri</name>
    <dbReference type="NCBI Taxonomy" id="331657"/>
    <lineage>
        <taxon>Eukaryota</taxon>
        <taxon>Fungi</taxon>
        <taxon>Dikarya</taxon>
        <taxon>Ascomycota</taxon>
        <taxon>Pezizomycotina</taxon>
        <taxon>Dothideomycetes</taxon>
        <taxon>Dothideomycetes incertae sedis</taxon>
        <taxon>Cryomyces</taxon>
    </lineage>
</organism>
<dbReference type="PROSITE" id="PS50102">
    <property type="entry name" value="RRM"/>
    <property type="match status" value="1"/>
</dbReference>
<dbReference type="Gene3D" id="1.25.40.90">
    <property type="match status" value="1"/>
</dbReference>
<dbReference type="STRING" id="331657.A0A4U0WVL7"/>
<dbReference type="PROSITE" id="PS51391">
    <property type="entry name" value="CID"/>
    <property type="match status" value="1"/>
</dbReference>
<feature type="region of interest" description="Disordered" evidence="6">
    <location>
        <begin position="257"/>
        <end position="368"/>
    </location>
</feature>
<feature type="domain" description="CID" evidence="8">
    <location>
        <begin position="1"/>
        <end position="171"/>
    </location>
</feature>
<gene>
    <name evidence="9" type="ORF">B0A49_03377</name>
</gene>
<feature type="domain" description="RRM" evidence="7">
    <location>
        <begin position="388"/>
        <end position="455"/>
    </location>
</feature>
<keyword evidence="3 5" id="KW-0694">RNA-binding</keyword>
<evidence type="ECO:0000313" key="10">
    <source>
        <dbReference type="Proteomes" id="UP000308768"/>
    </source>
</evidence>
<accession>A0A4U0WVL7</accession>
<dbReference type="InterPro" id="IPR008942">
    <property type="entry name" value="ENTH_VHS"/>
</dbReference>